<dbReference type="AlphaFoldDB" id="A0A2Z3GL13"/>
<dbReference type="KEGG" id="hnv:DDQ68_01595"/>
<name>A0A2Z3GL13_9BACT</name>
<dbReference type="OrthoDB" id="930039at2"/>
<evidence type="ECO:0000313" key="1">
    <source>
        <dbReference type="EMBL" id="AWM31595.1"/>
    </source>
</evidence>
<organism evidence="1 2">
    <name type="scientific">Hymenobacter nivis</name>
    <dbReference type="NCBI Taxonomy" id="1850093"/>
    <lineage>
        <taxon>Bacteria</taxon>
        <taxon>Pseudomonadati</taxon>
        <taxon>Bacteroidota</taxon>
        <taxon>Cytophagia</taxon>
        <taxon>Cytophagales</taxon>
        <taxon>Hymenobacteraceae</taxon>
        <taxon>Hymenobacter</taxon>
    </lineage>
</organism>
<keyword evidence="2" id="KW-1185">Reference proteome</keyword>
<proteinExistence type="predicted"/>
<dbReference type="EMBL" id="CP029145">
    <property type="protein sequence ID" value="AWM31595.1"/>
    <property type="molecule type" value="Genomic_DNA"/>
</dbReference>
<protein>
    <recommendedName>
        <fullName evidence="3">Transposase IS701-like DDE domain-containing protein</fullName>
    </recommendedName>
</protein>
<dbReference type="Proteomes" id="UP000245999">
    <property type="component" value="Chromosome"/>
</dbReference>
<gene>
    <name evidence="1" type="ORF">DDQ68_01595</name>
</gene>
<sequence>MLHDSPEAFLLVDDSVQNKRYSHFIGLTKRQYSGNVHGMVRSVGLVNRVHSSRKAGDFLPWTTGFMRPTRTRKPKTNIFRTCSTALSRRATY</sequence>
<evidence type="ECO:0000313" key="2">
    <source>
        <dbReference type="Proteomes" id="UP000245999"/>
    </source>
</evidence>
<reference evidence="2" key="1">
    <citation type="submission" date="2018-04" db="EMBL/GenBank/DDBJ databases">
        <title>Complete genome of Antarctic heterotrophic bacterium Hymenobacter nivis.</title>
        <authorList>
            <person name="Terashima M."/>
        </authorList>
    </citation>
    <scope>NUCLEOTIDE SEQUENCE [LARGE SCALE GENOMIC DNA]</scope>
    <source>
        <strain evidence="2">NBRC 111535</strain>
    </source>
</reference>
<evidence type="ECO:0008006" key="3">
    <source>
        <dbReference type="Google" id="ProtNLM"/>
    </source>
</evidence>
<accession>A0A2Z3GL13</accession>